<evidence type="ECO:0000313" key="1">
    <source>
        <dbReference type="EMBL" id="AAM72071.1"/>
    </source>
</evidence>
<gene>
    <name evidence="1" type="ordered locus">CT0835</name>
</gene>
<dbReference type="KEGG" id="cte:CT0835"/>
<proteinExistence type="predicted"/>
<dbReference type="HOGENOM" id="CLU_3402798_0_0_10"/>
<reference evidence="1 2" key="1">
    <citation type="journal article" date="2002" name="Proc. Natl. Acad. Sci. U.S.A.">
        <title>The complete genome sequence of Chlorobium tepidum TLS, a photosynthetic, anaerobic, green-sulfur bacterium.</title>
        <authorList>
            <person name="Eisen J.A."/>
            <person name="Nelson K.E."/>
            <person name="Paulsen I.T."/>
            <person name="Heidelberg J.F."/>
            <person name="Wu M."/>
            <person name="Dodson R.J."/>
            <person name="Deboy R."/>
            <person name="Gwinn M.L."/>
            <person name="Nelson W.C."/>
            <person name="Haft D.H."/>
            <person name="Hickey E.K."/>
            <person name="Peterson J.D."/>
            <person name="Durkin A.S."/>
            <person name="Kolonay J.L."/>
            <person name="Yang F."/>
            <person name="Holt I."/>
            <person name="Umayam L.A."/>
            <person name="Mason T."/>
            <person name="Brenner M."/>
            <person name="Shea T.P."/>
            <person name="Parksey D."/>
            <person name="Nierman W.C."/>
            <person name="Feldblyum T.V."/>
            <person name="Hansen C.L."/>
            <person name="Craven M.B."/>
            <person name="Radune D."/>
            <person name="Vamathevan J."/>
            <person name="Khouri H."/>
            <person name="White O."/>
            <person name="Gruber T.M."/>
            <person name="Ketchum K.A."/>
            <person name="Venter J.C."/>
            <person name="Tettelin H."/>
            <person name="Bryant D.A."/>
            <person name="Fraser C.M."/>
        </authorList>
    </citation>
    <scope>NUCLEOTIDE SEQUENCE [LARGE SCALE GENOMIC DNA]</scope>
    <source>
        <strain evidence="2">ATCC 49652 / DSM 12025 / NBRC 103806 / TLS</strain>
    </source>
</reference>
<sequence>MVASDRKAYFRSVSRELQAAGLPVDMNKAL</sequence>
<accession>Q8KE55</accession>
<evidence type="ECO:0000313" key="2">
    <source>
        <dbReference type="Proteomes" id="UP000001007"/>
    </source>
</evidence>
<name>Q8KE55_CHLTE</name>
<keyword evidence="2" id="KW-1185">Reference proteome</keyword>
<dbReference type="EnsemblBacteria" id="AAM72071">
    <property type="protein sequence ID" value="AAM72071"/>
    <property type="gene ID" value="CT0835"/>
</dbReference>
<dbReference type="Proteomes" id="UP000001007">
    <property type="component" value="Chromosome"/>
</dbReference>
<organism evidence="1 2">
    <name type="scientific">Chlorobaculum tepidum (strain ATCC 49652 / DSM 12025 / NBRC 103806 / TLS)</name>
    <name type="common">Chlorobium tepidum</name>
    <dbReference type="NCBI Taxonomy" id="194439"/>
    <lineage>
        <taxon>Bacteria</taxon>
        <taxon>Pseudomonadati</taxon>
        <taxon>Chlorobiota</taxon>
        <taxon>Chlorobiia</taxon>
        <taxon>Chlorobiales</taxon>
        <taxon>Chlorobiaceae</taxon>
        <taxon>Chlorobaculum</taxon>
    </lineage>
</organism>
<dbReference type="AlphaFoldDB" id="Q8KE55"/>
<protein>
    <submittedName>
        <fullName evidence="1">Uncharacterized protein</fullName>
    </submittedName>
</protein>
<dbReference type="EMBL" id="AE006470">
    <property type="protein sequence ID" value="AAM72071.1"/>
    <property type="molecule type" value="Genomic_DNA"/>
</dbReference>